<dbReference type="PANTHER" id="PTHR21281:SF0">
    <property type="entry name" value="CYTOCHROME B5 DOMAIN-CONTAINING PROTEIN 1"/>
    <property type="match status" value="1"/>
</dbReference>
<sequence>MSNISTPRTKTPPDAKRYYTPAEVEAHNAPYDLWLSWNGHVYDLSVLAEERRGDPLLVPILKNAEGRFLHVPPPLPRADWDVYQVKTPWWQDKEAYCIGKLGSKTRKIIIKNTLTQDEHTIEVCVEEKLSAIQDRYMALNSHAKGYMWKRLGTLLDMTVTLEENGIKDEGPMMEKLGMDEENYLPTIHLYFSDDLTVA</sequence>
<dbReference type="Gene3D" id="3.10.120.10">
    <property type="entry name" value="Cytochrome b5-like heme/steroid binding domain"/>
    <property type="match status" value="1"/>
</dbReference>
<evidence type="ECO:0000313" key="4">
    <source>
        <dbReference type="EMBL" id="ORY48746.1"/>
    </source>
</evidence>
<dbReference type="InterPro" id="IPR052320">
    <property type="entry name" value="Cytochrome_b5_domain"/>
</dbReference>
<keyword evidence="5" id="KW-1185">Reference proteome</keyword>
<reference evidence="4 5" key="1">
    <citation type="submission" date="2016-07" db="EMBL/GenBank/DDBJ databases">
        <title>Pervasive Adenine N6-methylation of Active Genes in Fungi.</title>
        <authorList>
            <consortium name="DOE Joint Genome Institute"/>
            <person name="Mondo S.J."/>
            <person name="Dannebaum R.O."/>
            <person name="Kuo R.C."/>
            <person name="Labutti K."/>
            <person name="Haridas S."/>
            <person name="Kuo A."/>
            <person name="Salamov A."/>
            <person name="Ahrendt S.R."/>
            <person name="Lipzen A."/>
            <person name="Sullivan W."/>
            <person name="Andreopoulos W.B."/>
            <person name="Clum A."/>
            <person name="Lindquist E."/>
            <person name="Daum C."/>
            <person name="Ramamoorthy G.K."/>
            <person name="Gryganskyi A."/>
            <person name="Culley D."/>
            <person name="Magnuson J.K."/>
            <person name="James T.Y."/>
            <person name="O'Malley M.A."/>
            <person name="Stajich J.E."/>
            <person name="Spatafora J.W."/>
            <person name="Visel A."/>
            <person name="Grigoriev I.V."/>
        </authorList>
    </citation>
    <scope>NUCLEOTIDE SEQUENCE [LARGE SCALE GENOMIC DNA]</scope>
    <source>
        <strain evidence="4 5">JEL800</strain>
    </source>
</reference>
<keyword evidence="2" id="KW-0479">Metal-binding</keyword>
<evidence type="ECO:0000256" key="2">
    <source>
        <dbReference type="ARBA" id="ARBA00022723"/>
    </source>
</evidence>
<organism evidence="4 5">
    <name type="scientific">Rhizoclosmatium globosum</name>
    <dbReference type="NCBI Taxonomy" id="329046"/>
    <lineage>
        <taxon>Eukaryota</taxon>
        <taxon>Fungi</taxon>
        <taxon>Fungi incertae sedis</taxon>
        <taxon>Chytridiomycota</taxon>
        <taxon>Chytridiomycota incertae sedis</taxon>
        <taxon>Chytridiomycetes</taxon>
        <taxon>Chytridiales</taxon>
        <taxon>Chytriomycetaceae</taxon>
        <taxon>Rhizoclosmatium</taxon>
    </lineage>
</organism>
<evidence type="ECO:0000313" key="5">
    <source>
        <dbReference type="Proteomes" id="UP000193642"/>
    </source>
</evidence>
<evidence type="ECO:0008006" key="6">
    <source>
        <dbReference type="Google" id="ProtNLM"/>
    </source>
</evidence>
<dbReference type="EMBL" id="MCGO01000011">
    <property type="protein sequence ID" value="ORY48746.1"/>
    <property type="molecule type" value="Genomic_DNA"/>
</dbReference>
<dbReference type="OrthoDB" id="260091at2759"/>
<evidence type="ECO:0000256" key="1">
    <source>
        <dbReference type="ARBA" id="ARBA00022617"/>
    </source>
</evidence>
<gene>
    <name evidence="4" type="ORF">BCR33DRAFT_782431</name>
</gene>
<dbReference type="InterPro" id="IPR036400">
    <property type="entry name" value="Cyt_B5-like_heme/steroid_sf"/>
</dbReference>
<comment type="caution">
    <text evidence="4">The sequence shown here is derived from an EMBL/GenBank/DDBJ whole genome shotgun (WGS) entry which is preliminary data.</text>
</comment>
<dbReference type="SUPFAM" id="SSF55856">
    <property type="entry name" value="Cytochrome b5-like heme/steroid binding domain"/>
    <property type="match status" value="1"/>
</dbReference>
<dbReference type="Proteomes" id="UP000193642">
    <property type="component" value="Unassembled WGS sequence"/>
</dbReference>
<accession>A0A1Y2CP65</accession>
<dbReference type="STRING" id="329046.A0A1Y2CP65"/>
<dbReference type="GO" id="GO:0046872">
    <property type="term" value="F:metal ion binding"/>
    <property type="evidence" value="ECO:0007669"/>
    <property type="project" value="UniProtKB-KW"/>
</dbReference>
<protein>
    <recommendedName>
        <fullName evidence="6">Cytochrome b5 heme-binding domain-containing protein</fullName>
    </recommendedName>
</protein>
<keyword evidence="1" id="KW-0349">Heme</keyword>
<dbReference type="AlphaFoldDB" id="A0A1Y2CP65"/>
<evidence type="ECO:0000256" key="3">
    <source>
        <dbReference type="ARBA" id="ARBA00023004"/>
    </source>
</evidence>
<name>A0A1Y2CP65_9FUNG</name>
<proteinExistence type="predicted"/>
<keyword evidence="3" id="KW-0408">Iron</keyword>
<dbReference type="PANTHER" id="PTHR21281">
    <property type="entry name" value="CYTOCHROME B5 DOMAIN-CONTAINING PROTEIN 1"/>
    <property type="match status" value="1"/>
</dbReference>